<evidence type="ECO:0000313" key="2">
    <source>
        <dbReference type="EMBL" id="KAD3336779.1"/>
    </source>
</evidence>
<comment type="caution">
    <text evidence="2">The sequence shown here is derived from an EMBL/GenBank/DDBJ whole genome shotgun (WGS) entry which is preliminary data.</text>
</comment>
<keyword evidence="3" id="KW-1185">Reference proteome</keyword>
<accession>A0A5N6M821</accession>
<keyword evidence="1" id="KW-0472">Membrane</keyword>
<proteinExistence type="predicted"/>
<keyword evidence="1" id="KW-1133">Transmembrane helix</keyword>
<dbReference type="AlphaFoldDB" id="A0A5N6M821"/>
<dbReference type="EMBL" id="SZYD01000016">
    <property type="protein sequence ID" value="KAD3336779.1"/>
    <property type="molecule type" value="Genomic_DNA"/>
</dbReference>
<gene>
    <name evidence="2" type="ORF">E3N88_32298</name>
</gene>
<keyword evidence="1" id="KW-0812">Transmembrane</keyword>
<dbReference type="Proteomes" id="UP000326396">
    <property type="component" value="Linkage Group LG6"/>
</dbReference>
<reference evidence="2 3" key="1">
    <citation type="submission" date="2019-05" db="EMBL/GenBank/DDBJ databases">
        <title>Mikania micrantha, genome provides insights into the molecular mechanism of rapid growth.</title>
        <authorList>
            <person name="Liu B."/>
        </authorList>
    </citation>
    <scope>NUCLEOTIDE SEQUENCE [LARGE SCALE GENOMIC DNA]</scope>
    <source>
        <strain evidence="2">NLD-2019</strain>
        <tissue evidence="2">Leaf</tissue>
    </source>
</reference>
<evidence type="ECO:0000313" key="3">
    <source>
        <dbReference type="Proteomes" id="UP000326396"/>
    </source>
</evidence>
<organism evidence="2 3">
    <name type="scientific">Mikania micrantha</name>
    <name type="common">bitter vine</name>
    <dbReference type="NCBI Taxonomy" id="192012"/>
    <lineage>
        <taxon>Eukaryota</taxon>
        <taxon>Viridiplantae</taxon>
        <taxon>Streptophyta</taxon>
        <taxon>Embryophyta</taxon>
        <taxon>Tracheophyta</taxon>
        <taxon>Spermatophyta</taxon>
        <taxon>Magnoliopsida</taxon>
        <taxon>eudicotyledons</taxon>
        <taxon>Gunneridae</taxon>
        <taxon>Pentapetalae</taxon>
        <taxon>asterids</taxon>
        <taxon>campanulids</taxon>
        <taxon>Asterales</taxon>
        <taxon>Asteraceae</taxon>
        <taxon>Asteroideae</taxon>
        <taxon>Heliantheae alliance</taxon>
        <taxon>Eupatorieae</taxon>
        <taxon>Mikania</taxon>
    </lineage>
</organism>
<feature type="transmembrane region" description="Helical" evidence="1">
    <location>
        <begin position="45"/>
        <end position="67"/>
    </location>
</feature>
<evidence type="ECO:0000256" key="1">
    <source>
        <dbReference type="SAM" id="Phobius"/>
    </source>
</evidence>
<protein>
    <submittedName>
        <fullName evidence="2">Uncharacterized protein</fullName>
    </submittedName>
</protein>
<sequence length="89" mass="9431">MGAGLLLLVQGKLVKSRIVTAAVSSRLLGRDWLLNRELLDATAASLLRTAVFLLVVVLVVCLQLGAADCHYGRLEGKDGSKAQEGITLT</sequence>
<name>A0A5N6M821_9ASTR</name>